<evidence type="ECO:0000313" key="3">
    <source>
        <dbReference type="Proteomes" id="UP000283644"/>
    </source>
</evidence>
<dbReference type="InterPro" id="IPR045851">
    <property type="entry name" value="AMP-bd_C_sf"/>
</dbReference>
<dbReference type="EMBL" id="QXGH01000010">
    <property type="protein sequence ID" value="RHW28475.1"/>
    <property type="molecule type" value="Genomic_DNA"/>
</dbReference>
<keyword evidence="3" id="KW-1185">Reference proteome</keyword>
<protein>
    <recommendedName>
        <fullName evidence="1">AMP-binding enzyme C-terminal domain-containing protein</fullName>
    </recommendedName>
</protein>
<dbReference type="Pfam" id="PF13193">
    <property type="entry name" value="AMP-binding_C"/>
    <property type="match status" value="1"/>
</dbReference>
<dbReference type="InterPro" id="IPR025110">
    <property type="entry name" value="AMP-bd_C"/>
</dbReference>
<evidence type="ECO:0000259" key="1">
    <source>
        <dbReference type="Pfam" id="PF13193"/>
    </source>
</evidence>
<reference evidence="2 3" key="1">
    <citation type="submission" date="2018-09" db="EMBL/GenBank/DDBJ databases">
        <title>Genome sequencing of Nocardioides immobilis CCTCC AB 2017083 for comparison to Nocardioides silvaticus.</title>
        <authorList>
            <person name="Li C."/>
            <person name="Wang G."/>
        </authorList>
    </citation>
    <scope>NUCLEOTIDE SEQUENCE [LARGE SCALE GENOMIC DNA]</scope>
    <source>
        <strain evidence="2 3">CCTCC AB 2017083</strain>
    </source>
</reference>
<organism evidence="2 3">
    <name type="scientific">Nocardioides immobilis</name>
    <dbReference type="NCBI Taxonomy" id="2049295"/>
    <lineage>
        <taxon>Bacteria</taxon>
        <taxon>Bacillati</taxon>
        <taxon>Actinomycetota</taxon>
        <taxon>Actinomycetes</taxon>
        <taxon>Propionibacteriales</taxon>
        <taxon>Nocardioidaceae</taxon>
        <taxon>Nocardioides</taxon>
    </lineage>
</organism>
<dbReference type="AlphaFoldDB" id="A0A417Y7A9"/>
<comment type="caution">
    <text evidence="2">The sequence shown here is derived from an EMBL/GenBank/DDBJ whole genome shotgun (WGS) entry which is preliminary data.</text>
</comment>
<name>A0A417Y7A9_9ACTN</name>
<dbReference type="Gene3D" id="3.30.300.30">
    <property type="match status" value="1"/>
</dbReference>
<dbReference type="Proteomes" id="UP000283644">
    <property type="component" value="Unassembled WGS sequence"/>
</dbReference>
<proteinExistence type="predicted"/>
<sequence length="130" mass="13452">MLRVSGENVAPTQVEAVLLRHVGVAEACVYGLQSDLGEDVVVAAVVPVIDVDFDLAELRAGRVGAPLFRRAALSLGGRLAPQDRDLKGSQVATCRAGADRGALGRRSPAAVRCTQGAVRTPPVAMSASHV</sequence>
<accession>A0A417Y7A9</accession>
<gene>
    <name evidence="2" type="ORF">D0Z08_05420</name>
</gene>
<feature type="domain" description="AMP-binding enzyme C-terminal" evidence="1">
    <location>
        <begin position="13"/>
        <end position="48"/>
    </location>
</feature>
<evidence type="ECO:0000313" key="2">
    <source>
        <dbReference type="EMBL" id="RHW28475.1"/>
    </source>
</evidence>
<dbReference type="SUPFAM" id="SSF56801">
    <property type="entry name" value="Acetyl-CoA synthetase-like"/>
    <property type="match status" value="1"/>
</dbReference>